<evidence type="ECO:0000256" key="9">
    <source>
        <dbReference type="SAM" id="Phobius"/>
    </source>
</evidence>
<dbReference type="AlphaFoldDB" id="A0A845A9V8"/>
<feature type="transmembrane region" description="Helical" evidence="9">
    <location>
        <begin position="83"/>
        <end position="103"/>
    </location>
</feature>
<name>A0A845A9V8_9SPHN</name>
<keyword evidence="5 7" id="KW-0129">CBS domain</keyword>
<keyword evidence="13" id="KW-1185">Reference proteome</keyword>
<dbReference type="PANTHER" id="PTHR22777">
    <property type="entry name" value="HEMOLYSIN-RELATED"/>
    <property type="match status" value="1"/>
</dbReference>
<organism evidence="12 13">
    <name type="scientific">Altericroceibacterium indicum</name>
    <dbReference type="NCBI Taxonomy" id="374177"/>
    <lineage>
        <taxon>Bacteria</taxon>
        <taxon>Pseudomonadati</taxon>
        <taxon>Pseudomonadota</taxon>
        <taxon>Alphaproteobacteria</taxon>
        <taxon>Sphingomonadales</taxon>
        <taxon>Erythrobacteraceae</taxon>
        <taxon>Altericroceibacterium</taxon>
    </lineage>
</organism>
<comment type="subcellular location">
    <subcellularLocation>
        <location evidence="1">Membrane</location>
        <topology evidence="1">Multi-pass membrane protein</topology>
    </subcellularLocation>
</comment>
<dbReference type="InterPro" id="IPR046342">
    <property type="entry name" value="CBS_dom_sf"/>
</dbReference>
<dbReference type="PANTHER" id="PTHR22777:SF4">
    <property type="entry name" value="UPF0053 PROTEIN SLL1254"/>
    <property type="match status" value="1"/>
</dbReference>
<dbReference type="InterPro" id="IPR044751">
    <property type="entry name" value="Ion_transp-like_CBS"/>
</dbReference>
<evidence type="ECO:0000256" key="5">
    <source>
        <dbReference type="ARBA" id="ARBA00023122"/>
    </source>
</evidence>
<evidence type="ECO:0000256" key="4">
    <source>
        <dbReference type="ARBA" id="ARBA00022989"/>
    </source>
</evidence>
<evidence type="ECO:0000256" key="1">
    <source>
        <dbReference type="ARBA" id="ARBA00004141"/>
    </source>
</evidence>
<feature type="domain" description="CBS" evidence="10">
    <location>
        <begin position="266"/>
        <end position="324"/>
    </location>
</feature>
<dbReference type="PROSITE" id="PS51371">
    <property type="entry name" value="CBS"/>
    <property type="match status" value="1"/>
</dbReference>
<proteinExistence type="predicted"/>
<feature type="transmembrane region" description="Helical" evidence="9">
    <location>
        <begin position="58"/>
        <end position="77"/>
    </location>
</feature>
<evidence type="ECO:0000256" key="3">
    <source>
        <dbReference type="ARBA" id="ARBA00022737"/>
    </source>
</evidence>
<feature type="domain" description="CNNM transmembrane" evidence="11">
    <location>
        <begin position="1"/>
        <end position="180"/>
    </location>
</feature>
<evidence type="ECO:0000259" key="11">
    <source>
        <dbReference type="PROSITE" id="PS51846"/>
    </source>
</evidence>
<evidence type="ECO:0000256" key="2">
    <source>
        <dbReference type="ARBA" id="ARBA00022692"/>
    </source>
</evidence>
<feature type="transmembrane region" description="Helical" evidence="9">
    <location>
        <begin position="115"/>
        <end position="140"/>
    </location>
</feature>
<dbReference type="GO" id="GO:0005886">
    <property type="term" value="C:plasma membrane"/>
    <property type="evidence" value="ECO:0007669"/>
    <property type="project" value="TreeGrafter"/>
</dbReference>
<keyword evidence="3" id="KW-0677">Repeat</keyword>
<evidence type="ECO:0000259" key="10">
    <source>
        <dbReference type="PROSITE" id="PS51371"/>
    </source>
</evidence>
<dbReference type="Pfam" id="PF01595">
    <property type="entry name" value="CNNM"/>
    <property type="match status" value="1"/>
</dbReference>
<gene>
    <name evidence="12" type="ORF">GRI39_08780</name>
</gene>
<sequence>MTLLFFYVGIALGISFLCSLLEASLLTLTPTAIQTGKTAGARWADKVNMLKQDVDRPLAAILTLNTVAHTMGAAGAGAEYARLFGSTTQAIFAAGLTVAVLVLTEIIPKTIGARYALALAPFLARILPVMIWLLAPLVWFSQQLTKIITFGKAADATQHRDELLAVARLGEEAGQIDARETTVLHNLLGLNEVRTQDVMTPRTVMFSLPGAMPLQEFLSAVEGKPYTRIPIHRDNPDKISGFVIKSEVLARLVESGLDTQETLADVARPMLSVPDSLSVDRIFQRFIEERHQIMLVVDEYGTISGLVTLEDIVETIFGIEILDEVDTIPDLQAYARRLWKDRAERRGTLTTS</sequence>
<accession>A0A845A9V8</accession>
<evidence type="ECO:0000313" key="12">
    <source>
        <dbReference type="EMBL" id="MXP26129.1"/>
    </source>
</evidence>
<dbReference type="OrthoDB" id="9797674at2"/>
<keyword evidence="4 8" id="KW-1133">Transmembrane helix</keyword>
<comment type="caution">
    <text evidence="12">The sequence shown here is derived from an EMBL/GenBank/DDBJ whole genome shotgun (WGS) entry which is preliminary data.</text>
</comment>
<protein>
    <submittedName>
        <fullName evidence="12">DUF21 domain-containing protein</fullName>
    </submittedName>
</protein>
<reference evidence="12 13" key="1">
    <citation type="submission" date="2019-12" db="EMBL/GenBank/DDBJ databases">
        <title>Genomic-based taxomic classification of the family Erythrobacteraceae.</title>
        <authorList>
            <person name="Xu L."/>
        </authorList>
    </citation>
    <scope>NUCLEOTIDE SEQUENCE [LARGE SCALE GENOMIC DNA]</scope>
    <source>
        <strain evidence="12 13">DSM 18604</strain>
    </source>
</reference>
<dbReference type="RefSeq" id="WP_160739348.1">
    <property type="nucleotide sequence ID" value="NZ_WTYQ01000003.1"/>
</dbReference>
<dbReference type="SUPFAM" id="SSF54631">
    <property type="entry name" value="CBS-domain pair"/>
    <property type="match status" value="1"/>
</dbReference>
<dbReference type="Pfam" id="PF00571">
    <property type="entry name" value="CBS"/>
    <property type="match status" value="1"/>
</dbReference>
<dbReference type="Gene3D" id="3.10.580.10">
    <property type="entry name" value="CBS-domain"/>
    <property type="match status" value="1"/>
</dbReference>
<evidence type="ECO:0000256" key="6">
    <source>
        <dbReference type="ARBA" id="ARBA00023136"/>
    </source>
</evidence>
<evidence type="ECO:0000313" key="13">
    <source>
        <dbReference type="Proteomes" id="UP000460561"/>
    </source>
</evidence>
<dbReference type="InterPro" id="IPR002550">
    <property type="entry name" value="CNNM"/>
</dbReference>
<dbReference type="CDD" id="cd04590">
    <property type="entry name" value="CBS_pair_CorC_HlyC_assoc"/>
    <property type="match status" value="1"/>
</dbReference>
<keyword evidence="2 8" id="KW-0812">Transmembrane</keyword>
<keyword evidence="6 8" id="KW-0472">Membrane</keyword>
<dbReference type="InterPro" id="IPR000644">
    <property type="entry name" value="CBS_dom"/>
</dbReference>
<evidence type="ECO:0000256" key="7">
    <source>
        <dbReference type="PROSITE-ProRule" id="PRU00703"/>
    </source>
</evidence>
<dbReference type="Proteomes" id="UP000460561">
    <property type="component" value="Unassembled WGS sequence"/>
</dbReference>
<evidence type="ECO:0000256" key="8">
    <source>
        <dbReference type="PROSITE-ProRule" id="PRU01193"/>
    </source>
</evidence>
<dbReference type="EMBL" id="WTYQ01000003">
    <property type="protein sequence ID" value="MXP26129.1"/>
    <property type="molecule type" value="Genomic_DNA"/>
</dbReference>
<dbReference type="PROSITE" id="PS51846">
    <property type="entry name" value="CNNM"/>
    <property type="match status" value="1"/>
</dbReference>
<feature type="transmembrane region" description="Helical" evidence="9">
    <location>
        <begin position="6"/>
        <end position="28"/>
    </location>
</feature>